<feature type="transmembrane region" description="Helical" evidence="1">
    <location>
        <begin position="1027"/>
        <end position="1049"/>
    </location>
</feature>
<feature type="transmembrane region" description="Helical" evidence="1">
    <location>
        <begin position="462"/>
        <end position="484"/>
    </location>
</feature>
<accession>A0ABT1W530</accession>
<proteinExistence type="predicted"/>
<protein>
    <submittedName>
        <fullName evidence="2">Efflux RND transporter permease subunit</fullName>
    </submittedName>
</protein>
<feature type="transmembrane region" description="Helical" evidence="1">
    <location>
        <begin position="387"/>
        <end position="409"/>
    </location>
</feature>
<dbReference type="Gene3D" id="3.30.70.1320">
    <property type="entry name" value="Multidrug efflux transporter AcrB pore domain like"/>
    <property type="match status" value="1"/>
</dbReference>
<feature type="transmembrane region" description="Helical" evidence="1">
    <location>
        <begin position="549"/>
        <end position="568"/>
    </location>
</feature>
<dbReference type="InterPro" id="IPR001036">
    <property type="entry name" value="Acrflvin-R"/>
</dbReference>
<name>A0ABT1W530_9PROT</name>
<dbReference type="SUPFAM" id="SSF82866">
    <property type="entry name" value="Multidrug efflux transporter AcrB transmembrane domain"/>
    <property type="match status" value="2"/>
</dbReference>
<comment type="caution">
    <text evidence="2">The sequence shown here is derived from an EMBL/GenBank/DDBJ whole genome shotgun (WGS) entry which is preliminary data.</text>
</comment>
<keyword evidence="3" id="KW-1185">Reference proteome</keyword>
<dbReference type="Proteomes" id="UP001524587">
    <property type="component" value="Unassembled WGS sequence"/>
</dbReference>
<feature type="transmembrane region" description="Helical" evidence="1">
    <location>
        <begin position="948"/>
        <end position="974"/>
    </location>
</feature>
<dbReference type="PANTHER" id="PTHR32063:SF8">
    <property type="entry name" value="CATION EFFLUX PROTEIN"/>
    <property type="match status" value="1"/>
</dbReference>
<evidence type="ECO:0000313" key="2">
    <source>
        <dbReference type="EMBL" id="MCQ8276948.1"/>
    </source>
</evidence>
<dbReference type="PANTHER" id="PTHR32063">
    <property type="match status" value="1"/>
</dbReference>
<keyword evidence="1" id="KW-1133">Transmembrane helix</keyword>
<dbReference type="InterPro" id="IPR027463">
    <property type="entry name" value="AcrB_DN_DC_subdom"/>
</dbReference>
<keyword evidence="1" id="KW-0812">Transmembrane</keyword>
<dbReference type="RefSeq" id="WP_422862393.1">
    <property type="nucleotide sequence ID" value="NZ_JAMSKV010000001.1"/>
</dbReference>
<feature type="transmembrane region" description="Helical" evidence="1">
    <location>
        <begin position="430"/>
        <end position="456"/>
    </location>
</feature>
<dbReference type="Pfam" id="PF00873">
    <property type="entry name" value="ACR_tran"/>
    <property type="match status" value="1"/>
</dbReference>
<evidence type="ECO:0000256" key="1">
    <source>
        <dbReference type="SAM" id="Phobius"/>
    </source>
</evidence>
<organism evidence="2 3">
    <name type="scientific">Endosaccharibacter trunci</name>
    <dbReference type="NCBI Taxonomy" id="2812733"/>
    <lineage>
        <taxon>Bacteria</taxon>
        <taxon>Pseudomonadati</taxon>
        <taxon>Pseudomonadota</taxon>
        <taxon>Alphaproteobacteria</taxon>
        <taxon>Acetobacterales</taxon>
        <taxon>Acetobacteraceae</taxon>
        <taxon>Endosaccharibacter</taxon>
    </lineage>
</organism>
<reference evidence="2 3" key="1">
    <citation type="submission" date="2022-06" db="EMBL/GenBank/DDBJ databases">
        <title>Endosaccharibacter gen. nov., sp. nov., endophytic bacteria isolated from sugarcane.</title>
        <authorList>
            <person name="Pitiwittayakul N."/>
            <person name="Yukphan P."/>
            <person name="Charoenyingcharoen P."/>
            <person name="Tanasupawat S."/>
        </authorList>
    </citation>
    <scope>NUCLEOTIDE SEQUENCE [LARGE SCALE GENOMIC DNA]</scope>
    <source>
        <strain evidence="2 3">KSS8</strain>
    </source>
</reference>
<feature type="transmembrane region" description="Helical" evidence="1">
    <location>
        <begin position="995"/>
        <end position="1015"/>
    </location>
</feature>
<feature type="transmembrane region" description="Helical" evidence="1">
    <location>
        <begin position="924"/>
        <end position="942"/>
    </location>
</feature>
<feature type="transmembrane region" description="Helical" evidence="1">
    <location>
        <begin position="335"/>
        <end position="354"/>
    </location>
</feature>
<dbReference type="SUPFAM" id="SSF82693">
    <property type="entry name" value="Multidrug efflux transporter AcrB pore domain, PN1, PN2, PC1 and PC2 subdomains"/>
    <property type="match status" value="2"/>
</dbReference>
<dbReference type="EMBL" id="JAMSKV010000001">
    <property type="protein sequence ID" value="MCQ8276948.1"/>
    <property type="molecule type" value="Genomic_DNA"/>
</dbReference>
<dbReference type="PRINTS" id="PR00702">
    <property type="entry name" value="ACRIFLAVINRP"/>
</dbReference>
<dbReference type="Gene3D" id="3.30.70.1430">
    <property type="entry name" value="Multidrug efflux transporter AcrB pore domain"/>
    <property type="match status" value="2"/>
</dbReference>
<dbReference type="Gene3D" id="1.20.1640.10">
    <property type="entry name" value="Multidrug efflux transporter AcrB transmembrane domain"/>
    <property type="match status" value="2"/>
</dbReference>
<dbReference type="Gene3D" id="3.30.70.1440">
    <property type="entry name" value="Multidrug efflux transporter AcrB pore domain"/>
    <property type="match status" value="1"/>
</dbReference>
<dbReference type="SUPFAM" id="SSF82714">
    <property type="entry name" value="Multidrug efflux transporter AcrB TolC docking domain, DN and DC subdomains"/>
    <property type="match status" value="1"/>
</dbReference>
<feature type="transmembrane region" description="Helical" evidence="1">
    <location>
        <begin position="898"/>
        <end position="917"/>
    </location>
</feature>
<gene>
    <name evidence="2" type="ORF">NFI95_00595</name>
</gene>
<feature type="transmembrane region" description="Helical" evidence="1">
    <location>
        <begin position="361"/>
        <end position="381"/>
    </location>
</feature>
<feature type="transmembrane region" description="Helical" evidence="1">
    <location>
        <begin position="12"/>
        <end position="31"/>
    </location>
</feature>
<dbReference type="Gene3D" id="3.30.2090.10">
    <property type="entry name" value="Multidrug efflux transporter AcrB TolC docking domain, DN and DC subdomains"/>
    <property type="match status" value="2"/>
</dbReference>
<keyword evidence="1" id="KW-0472">Membrane</keyword>
<evidence type="ECO:0000313" key="3">
    <source>
        <dbReference type="Proteomes" id="UP001524587"/>
    </source>
</evidence>
<sequence length="1061" mass="113392">MNAVVLVALKRPLSFVVLAILIVLFGVMSVFRTPTDIFPPIRVPVVAVVWTYNGLMPADMSGRVTYYYERALTATVNNIEHIESQSLYGRAIVKIFFQPGTDVAVAQAQITSISQTVVKQMPAGITPPQVMAFDASSVPVLELQVSAPTMTGSQIYDMASNLIRPELVSVPGTAIPTPYGGTQGNVEVDLNQAALLAHNLSATDVGHALANQNIVLPAGDQKIGAIDYMVATNATPVAIDTFNNLPIKQVGNTVVYLRDVAHVHRGGPPQQNVVLVGGHQSVLIEILKTGDASTLSVVSGVKALIPQIERTLPPGVTITPIGDASGFVKDSIEDVLQEMVTAACLTGLVVLLFLGSWRSTLIVATSIPLAILCSILALSWLGQTINVMTLGGLALAVGILVDDATVMIENIDAHLEMEEEERGHKTLEEAIIDAANQIVVPTFVSTLCICIVWLPLFQLSGVAGYLFMPLAEAIVFAMIASFILSRTLVPTMANWLLPAQVAQHRDPDYHTRKAGPFVAFQRGFERRFSRFRDRYHELLSGLVRRRGRFCAFFLLLALCSLLLIPFAGENFFPEINSDEIDLHMRAPLGTRLEDTGKIATLVDQRIRAMLAPHVTSIVSNCGQPLSGINQAYSSTGTIGTQDCDIAVMLDSPNSPVAADRRILRAGLRDDFPGTDFAFLAGDITAKILNFGLPSPIDVQIVGRNLDDNYAFATRLQARMKHVPGIADVRIQQAMTQPTLRIDSRRSFALGTGLTESNIANNALATLSGSGQTAPTYWLDTSTGVSHLVNVQTPQSQLTSMNDLETIPVDAGDGNPSGKPVQIVGALSHIVQTGTPSVVSHYSILPVLDVYANVEGRDLGAVSDKVGAIVDRMRDDLPRGATLHIRGQAATMHDAYTQLLEGLGLSILLIYLVIVVNFQSWLDPFIIITALPGALAGIAWSLFLTHTALSVPALTGAIMCMGTATANSILVVSFARERLAVHGDAVLAAVEAGYGRIRPVLMTALAMIIGMVPMALANSQNASLGRAVIGGLLVATLATLLFVPCVFALLHRNHPAPEGVAA</sequence>